<dbReference type="Proteomes" id="UP000600918">
    <property type="component" value="Unassembled WGS sequence"/>
</dbReference>
<evidence type="ECO:0000256" key="1">
    <source>
        <dbReference type="SAM" id="MobiDB-lite"/>
    </source>
</evidence>
<feature type="region of interest" description="Disordered" evidence="1">
    <location>
        <begin position="95"/>
        <end position="127"/>
    </location>
</feature>
<gene>
    <name evidence="2" type="ORF">H0235_013274</name>
</gene>
<comment type="caution">
    <text evidence="2">The sequence shown here is derived from an EMBL/GenBank/DDBJ whole genome shotgun (WGS) entry which is preliminary data.</text>
</comment>
<evidence type="ECO:0000313" key="2">
    <source>
        <dbReference type="EMBL" id="KAF7410667.1"/>
    </source>
</evidence>
<feature type="compositionally biased region" description="Basic and acidic residues" evidence="1">
    <location>
        <begin position="115"/>
        <end position="127"/>
    </location>
</feature>
<feature type="compositionally biased region" description="Acidic residues" evidence="1">
    <location>
        <begin position="28"/>
        <end position="47"/>
    </location>
</feature>
<sequence>MASVTGGGDLLLASMLIEKQQPTPRDVDNDDDDNDGYDDDDDDDDDRETGGFAGSQARLARPMSNKVLRDVFCSHHRGIKARFALPYDELTPPPIPSSSLPTGPFLNPFSNVPTRWHEYSERSQRSI</sequence>
<feature type="region of interest" description="Disordered" evidence="1">
    <location>
        <begin position="13"/>
        <end position="60"/>
    </location>
</feature>
<organism evidence="2 3">
    <name type="scientific">Vespula pensylvanica</name>
    <name type="common">Western yellow jacket</name>
    <name type="synonym">Wasp</name>
    <dbReference type="NCBI Taxonomy" id="30213"/>
    <lineage>
        <taxon>Eukaryota</taxon>
        <taxon>Metazoa</taxon>
        <taxon>Ecdysozoa</taxon>
        <taxon>Arthropoda</taxon>
        <taxon>Hexapoda</taxon>
        <taxon>Insecta</taxon>
        <taxon>Pterygota</taxon>
        <taxon>Neoptera</taxon>
        <taxon>Endopterygota</taxon>
        <taxon>Hymenoptera</taxon>
        <taxon>Apocrita</taxon>
        <taxon>Aculeata</taxon>
        <taxon>Vespoidea</taxon>
        <taxon>Vespidae</taxon>
        <taxon>Vespinae</taxon>
        <taxon>Vespula</taxon>
    </lineage>
</organism>
<protein>
    <submittedName>
        <fullName evidence="2">Uncharacterized protein</fullName>
    </submittedName>
</protein>
<proteinExistence type="predicted"/>
<keyword evidence="3" id="KW-1185">Reference proteome</keyword>
<dbReference type="AlphaFoldDB" id="A0A834KRG8"/>
<name>A0A834KRG8_VESPE</name>
<accession>A0A834KRG8</accession>
<evidence type="ECO:0000313" key="3">
    <source>
        <dbReference type="Proteomes" id="UP000600918"/>
    </source>
</evidence>
<dbReference type="EMBL" id="JACSDY010000013">
    <property type="protein sequence ID" value="KAF7410667.1"/>
    <property type="molecule type" value="Genomic_DNA"/>
</dbReference>
<reference evidence="2" key="1">
    <citation type="journal article" date="2020" name="G3 (Bethesda)">
        <title>High-Quality Assemblies for Three Invasive Social Wasps from the &lt;i&gt;Vespula&lt;/i&gt; Genus.</title>
        <authorList>
            <person name="Harrop T.W.R."/>
            <person name="Guhlin J."/>
            <person name="McLaughlin G.M."/>
            <person name="Permina E."/>
            <person name="Stockwell P."/>
            <person name="Gilligan J."/>
            <person name="Le Lec M.F."/>
            <person name="Gruber M.A.M."/>
            <person name="Quinn O."/>
            <person name="Lovegrove M."/>
            <person name="Duncan E.J."/>
            <person name="Remnant E.J."/>
            <person name="Van Eeckhoven J."/>
            <person name="Graham B."/>
            <person name="Knapp R.A."/>
            <person name="Langford K.W."/>
            <person name="Kronenberg Z."/>
            <person name="Press M.O."/>
            <person name="Eacker S.M."/>
            <person name="Wilson-Rankin E.E."/>
            <person name="Purcell J."/>
            <person name="Lester P.J."/>
            <person name="Dearden P.K."/>
        </authorList>
    </citation>
    <scope>NUCLEOTIDE SEQUENCE</scope>
    <source>
        <strain evidence="2">Volc-1</strain>
    </source>
</reference>